<evidence type="ECO:0000256" key="2">
    <source>
        <dbReference type="ARBA" id="ARBA00012515"/>
    </source>
</evidence>
<dbReference type="HAMAP" id="MF_00114">
    <property type="entry name" value="DeoC_type1"/>
    <property type="match status" value="1"/>
</dbReference>
<dbReference type="InterPro" id="IPR002915">
    <property type="entry name" value="DeoC/FbaB/LacD_aldolase"/>
</dbReference>
<dbReference type="InterPro" id="IPR028581">
    <property type="entry name" value="DeoC_typeI"/>
</dbReference>
<dbReference type="EC" id="4.1.2.4" evidence="2"/>
<dbReference type="GO" id="GO:0005737">
    <property type="term" value="C:cytoplasm"/>
    <property type="evidence" value="ECO:0007669"/>
    <property type="project" value="InterPro"/>
</dbReference>
<dbReference type="GO" id="GO:0046386">
    <property type="term" value="P:deoxyribose phosphate catabolic process"/>
    <property type="evidence" value="ECO:0007669"/>
    <property type="project" value="UniProtKB-UniPathway"/>
</dbReference>
<dbReference type="STRING" id="215250.A0A316YFK3"/>
<evidence type="ECO:0000313" key="9">
    <source>
        <dbReference type="EMBL" id="PWN88197.1"/>
    </source>
</evidence>
<proteinExistence type="inferred from homology"/>
<evidence type="ECO:0000256" key="3">
    <source>
        <dbReference type="ARBA" id="ARBA00022490"/>
    </source>
</evidence>
<keyword evidence="5 8" id="KW-0704">Schiff base</keyword>
<dbReference type="Pfam" id="PF01791">
    <property type="entry name" value="DeoC"/>
    <property type="match status" value="1"/>
</dbReference>
<evidence type="ECO:0000256" key="1">
    <source>
        <dbReference type="ARBA" id="ARBA00010936"/>
    </source>
</evidence>
<dbReference type="CDD" id="cd00959">
    <property type="entry name" value="DeoC"/>
    <property type="match status" value="1"/>
</dbReference>
<comment type="catalytic activity">
    <reaction evidence="7">
        <text>2-deoxy-D-ribose 5-phosphate = D-glyceraldehyde 3-phosphate + acetaldehyde</text>
        <dbReference type="Rhea" id="RHEA:12821"/>
        <dbReference type="ChEBI" id="CHEBI:15343"/>
        <dbReference type="ChEBI" id="CHEBI:59776"/>
        <dbReference type="ChEBI" id="CHEBI:62877"/>
        <dbReference type="EC" id="4.1.2.4"/>
    </reaction>
</comment>
<evidence type="ECO:0000313" key="10">
    <source>
        <dbReference type="Proteomes" id="UP000245768"/>
    </source>
</evidence>
<dbReference type="AlphaFoldDB" id="A0A316YFK3"/>
<dbReference type="GeneID" id="37044235"/>
<evidence type="ECO:0000256" key="5">
    <source>
        <dbReference type="ARBA" id="ARBA00023270"/>
    </source>
</evidence>
<keyword evidence="3" id="KW-0963">Cytoplasm</keyword>
<sequence length="266" mass="27256">MTATAAQPLAKEIGDLLASLPKELGALNSCPTLPENVASIIDHTLLAPTATPSAILETCREAVELGAATVCVNSCMVQYAAEALRGTEVRPICTVGFPFGAASPASKAEETRQAVADGAREIDMVQNVGLLKSGDYDAVYNDIVGVVDAAKTGQAAPVKVILETCYLSRDEIAIATLLSCLAGAAFVKTSTGYGTGGAKAEDIRLMYEIASKRKVQVKASGAVRTLETVKTMVANGATRVGASGTKAIVAEAQGTGDAKQASNSGY</sequence>
<dbReference type="GO" id="GO:0009264">
    <property type="term" value="P:deoxyribonucleotide catabolic process"/>
    <property type="evidence" value="ECO:0007669"/>
    <property type="project" value="InterPro"/>
</dbReference>
<dbReference type="UniPathway" id="UPA00002">
    <property type="reaction ID" value="UER00468"/>
</dbReference>
<dbReference type="InterPro" id="IPR011343">
    <property type="entry name" value="DeoC"/>
</dbReference>
<dbReference type="OrthoDB" id="70823at2759"/>
<dbReference type="GO" id="GO:0004139">
    <property type="term" value="F:deoxyribose-phosphate aldolase activity"/>
    <property type="evidence" value="ECO:0007669"/>
    <property type="project" value="UniProtKB-EC"/>
</dbReference>
<protein>
    <recommendedName>
        <fullName evidence="2">deoxyribose-phosphate aldolase</fullName>
        <ecNumber evidence="2">4.1.2.4</ecNumber>
    </recommendedName>
    <alternativeName>
        <fullName evidence="6">2-deoxy-D-ribose 5-phosphate aldolase</fullName>
    </alternativeName>
</protein>
<evidence type="ECO:0000256" key="7">
    <source>
        <dbReference type="ARBA" id="ARBA00048791"/>
    </source>
</evidence>
<dbReference type="Gene3D" id="3.20.20.70">
    <property type="entry name" value="Aldolase class I"/>
    <property type="match status" value="1"/>
</dbReference>
<evidence type="ECO:0000256" key="8">
    <source>
        <dbReference type="PIRSR" id="PIRSR001357-50"/>
    </source>
</evidence>
<comment type="similarity">
    <text evidence="1">Belongs to the DeoC/FbaB aldolase family. DeoC type 1 subfamily.</text>
</comment>
<dbReference type="SMART" id="SM01133">
    <property type="entry name" value="DeoC"/>
    <property type="match status" value="1"/>
</dbReference>
<dbReference type="PANTHER" id="PTHR10889">
    <property type="entry name" value="DEOXYRIBOSE-PHOSPHATE ALDOLASE"/>
    <property type="match status" value="1"/>
</dbReference>
<name>A0A316YFK3_9BASI</name>
<evidence type="ECO:0000256" key="6">
    <source>
        <dbReference type="ARBA" id="ARBA00032755"/>
    </source>
</evidence>
<dbReference type="PANTHER" id="PTHR10889:SF1">
    <property type="entry name" value="DEOXYRIBOSE-PHOSPHATE ALDOLASE"/>
    <property type="match status" value="1"/>
</dbReference>
<keyword evidence="4" id="KW-0456">Lyase</keyword>
<keyword evidence="10" id="KW-1185">Reference proteome</keyword>
<dbReference type="PIRSF" id="PIRSF001357">
    <property type="entry name" value="DeoC"/>
    <property type="match status" value="1"/>
</dbReference>
<dbReference type="GO" id="GO:0016052">
    <property type="term" value="P:carbohydrate catabolic process"/>
    <property type="evidence" value="ECO:0007669"/>
    <property type="project" value="TreeGrafter"/>
</dbReference>
<dbReference type="SUPFAM" id="SSF51569">
    <property type="entry name" value="Aldolase"/>
    <property type="match status" value="1"/>
</dbReference>
<dbReference type="NCBIfam" id="TIGR00126">
    <property type="entry name" value="deoC"/>
    <property type="match status" value="1"/>
</dbReference>
<organism evidence="9 10">
    <name type="scientific">Acaromyces ingoldii</name>
    <dbReference type="NCBI Taxonomy" id="215250"/>
    <lineage>
        <taxon>Eukaryota</taxon>
        <taxon>Fungi</taxon>
        <taxon>Dikarya</taxon>
        <taxon>Basidiomycota</taxon>
        <taxon>Ustilaginomycotina</taxon>
        <taxon>Exobasidiomycetes</taxon>
        <taxon>Exobasidiales</taxon>
        <taxon>Cryptobasidiaceae</taxon>
        <taxon>Acaromyces</taxon>
    </lineage>
</organism>
<reference evidence="9 10" key="1">
    <citation type="journal article" date="2018" name="Mol. Biol. Evol.">
        <title>Broad Genomic Sampling Reveals a Smut Pathogenic Ancestry of the Fungal Clade Ustilaginomycotina.</title>
        <authorList>
            <person name="Kijpornyongpan T."/>
            <person name="Mondo S.J."/>
            <person name="Barry K."/>
            <person name="Sandor L."/>
            <person name="Lee J."/>
            <person name="Lipzen A."/>
            <person name="Pangilinan J."/>
            <person name="LaButti K."/>
            <person name="Hainaut M."/>
            <person name="Henrissat B."/>
            <person name="Grigoriev I.V."/>
            <person name="Spatafora J.W."/>
            <person name="Aime M.C."/>
        </authorList>
    </citation>
    <scope>NUCLEOTIDE SEQUENCE [LARGE SCALE GENOMIC DNA]</scope>
    <source>
        <strain evidence="9 10">MCA 4198</strain>
    </source>
</reference>
<dbReference type="EMBL" id="KZ819638">
    <property type="protein sequence ID" value="PWN88197.1"/>
    <property type="molecule type" value="Genomic_DNA"/>
</dbReference>
<dbReference type="RefSeq" id="XP_025375395.1">
    <property type="nucleotide sequence ID" value="XM_025522319.1"/>
</dbReference>
<feature type="active site" description="Schiff-base intermediate with acetaldehyde" evidence="8">
    <location>
        <position position="218"/>
    </location>
</feature>
<evidence type="ECO:0000256" key="4">
    <source>
        <dbReference type="ARBA" id="ARBA00023239"/>
    </source>
</evidence>
<dbReference type="Proteomes" id="UP000245768">
    <property type="component" value="Unassembled WGS sequence"/>
</dbReference>
<dbReference type="FunFam" id="3.20.20.70:FF:000044">
    <property type="entry name" value="Deoxyribose-phosphate aldolase"/>
    <property type="match status" value="1"/>
</dbReference>
<gene>
    <name evidence="9" type="ORF">FA10DRAFT_268410</name>
</gene>
<accession>A0A316YFK3</accession>
<dbReference type="InterPro" id="IPR013785">
    <property type="entry name" value="Aldolase_TIM"/>
</dbReference>
<feature type="active site" description="Schiff-base intermediate with acetaldehyde" evidence="8">
    <location>
        <position position="188"/>
    </location>
</feature>
<dbReference type="InParanoid" id="A0A316YFK3"/>